<dbReference type="InterPro" id="IPR009100">
    <property type="entry name" value="AcylCoA_DH/oxidase_NM_dom_sf"/>
</dbReference>
<keyword evidence="6" id="KW-1185">Reference proteome</keyword>
<evidence type="ECO:0000313" key="1">
    <source>
        <dbReference type="EMBL" id="KAB2587374.1"/>
    </source>
</evidence>
<evidence type="ECO:0000313" key="3">
    <source>
        <dbReference type="EMBL" id="QIP38641.1"/>
    </source>
</evidence>
<dbReference type="Proteomes" id="UP000325576">
    <property type="component" value="Unassembled WGS sequence"/>
</dbReference>
<proteinExistence type="predicted"/>
<reference evidence="1 4" key="1">
    <citation type="journal article" date="2017" name="Poromechanics V (2013)">
        <title>Genomic Characterization of the Arsenic-Tolerant Actinobacterium, &lt;i&gt;Rhodococcus erythropolis&lt;/i&gt; S43.</title>
        <authorList>
            <person name="Retamal-Morales G."/>
            <person name="Mehnert M."/>
            <person name="Schwabe R."/>
            <person name="Tischler D."/>
            <person name="Schloemann M."/>
            <person name="Levican G.J."/>
        </authorList>
    </citation>
    <scope>NUCLEOTIDE SEQUENCE [LARGE SCALE GENOMIC DNA]</scope>
    <source>
        <strain evidence="1 4">S43</strain>
    </source>
</reference>
<name>A0A0E4A4W0_RHOER</name>
<sequence length="312" mass="32674">MKRLHTLLDAGGLYLPLPGGGATAARWTSLAELTRENVVLGRMAEAHTDAVAILTELDGPDPEPGQLWGVWAAEPPEPVVNASEHVGIWTLTGRKLWCSGANTCTHALITALVDGVPSLFAVELGLPGVHPVPDSWKAVGMAESDSSAVDFDMVPAIPVGTAGDYLSRPGFWHGAIGVAACWYGGACGVADPLYDKAASSDDPYLLAHLGAVDAALAAARNALAVAAAEIDADPFDENAEAMQRALRVRAIVERAATETLDRVGRALGAAPLCMDAEHAARVADLTVYLRQSHAEKDLAELGRIAAKGKRPW</sequence>
<accession>A0A0E4A4W0</accession>
<evidence type="ECO:0000313" key="6">
    <source>
        <dbReference type="Proteomes" id="UP000627573"/>
    </source>
</evidence>
<dbReference type="EMBL" id="JAECSB010000028">
    <property type="protein sequence ID" value="MBH5142557.1"/>
    <property type="molecule type" value="Genomic_DNA"/>
</dbReference>
<evidence type="ECO:0000313" key="5">
    <source>
        <dbReference type="Proteomes" id="UP000502345"/>
    </source>
</evidence>
<dbReference type="EMBL" id="CP050124">
    <property type="protein sequence ID" value="QIP38641.1"/>
    <property type="molecule type" value="Genomic_DNA"/>
</dbReference>
<dbReference type="EMBL" id="MRBO01000011">
    <property type="protein sequence ID" value="KAB2587374.1"/>
    <property type="molecule type" value="Genomic_DNA"/>
</dbReference>
<dbReference type="Gene3D" id="2.40.110.10">
    <property type="entry name" value="Butyryl-CoA Dehydrogenase, subunit A, domain 2"/>
    <property type="match status" value="1"/>
</dbReference>
<organism evidence="2 6">
    <name type="scientific">Rhodococcus erythropolis</name>
    <name type="common">Arthrobacter picolinophilus</name>
    <dbReference type="NCBI Taxonomy" id="1833"/>
    <lineage>
        <taxon>Bacteria</taxon>
        <taxon>Bacillati</taxon>
        <taxon>Actinomycetota</taxon>
        <taxon>Actinomycetes</taxon>
        <taxon>Mycobacteriales</taxon>
        <taxon>Nocardiaceae</taxon>
        <taxon>Rhodococcus</taxon>
        <taxon>Rhodococcus erythropolis group</taxon>
    </lineage>
</organism>
<reference evidence="2 6" key="3">
    <citation type="submission" date="2020-12" db="EMBL/GenBank/DDBJ databases">
        <title>Draft genome sequence of furan degrading bacterial strain FUR100.</title>
        <authorList>
            <person name="Woiski C."/>
        </authorList>
    </citation>
    <scope>NUCLEOTIDE SEQUENCE [LARGE SCALE GENOMIC DNA]</scope>
    <source>
        <strain evidence="2 6">FUR100</strain>
    </source>
</reference>
<dbReference type="Proteomes" id="UP000502345">
    <property type="component" value="Chromosome"/>
</dbReference>
<dbReference type="OMA" id="CKLYEGH"/>
<dbReference type="InterPro" id="IPR046373">
    <property type="entry name" value="Acyl-CoA_Oxase/DH_mid-dom_sf"/>
</dbReference>
<dbReference type="KEGG" id="reb:XU06_06175"/>
<dbReference type="GO" id="GO:0016627">
    <property type="term" value="F:oxidoreductase activity, acting on the CH-CH group of donors"/>
    <property type="evidence" value="ECO:0007669"/>
    <property type="project" value="InterPro"/>
</dbReference>
<dbReference type="Gene3D" id="1.20.140.10">
    <property type="entry name" value="Butyryl-CoA Dehydrogenase, subunit A, domain 3"/>
    <property type="match status" value="1"/>
</dbReference>
<dbReference type="SUPFAM" id="SSF56645">
    <property type="entry name" value="Acyl-CoA dehydrogenase NM domain-like"/>
    <property type="match status" value="1"/>
</dbReference>
<evidence type="ECO:0000313" key="2">
    <source>
        <dbReference type="EMBL" id="MBH5142557.1"/>
    </source>
</evidence>
<dbReference type="AlphaFoldDB" id="A0A0E4A4W0"/>
<gene>
    <name evidence="1" type="ORF">BS297_00550</name>
    <name evidence="3" type="ORF">G9444_1397</name>
    <name evidence="2" type="ORF">I3517_07995</name>
</gene>
<protein>
    <submittedName>
        <fullName evidence="2">Acyl-CoA dehydrogenase</fullName>
    </submittedName>
</protein>
<dbReference type="Proteomes" id="UP000627573">
    <property type="component" value="Unassembled WGS sequence"/>
</dbReference>
<evidence type="ECO:0000313" key="4">
    <source>
        <dbReference type="Proteomes" id="UP000325576"/>
    </source>
</evidence>
<reference evidence="3 5" key="2">
    <citation type="submission" date="2020-03" db="EMBL/GenBank/DDBJ databases">
        <title>Screen low temperature-resistant strains for efficient degradation of petroleum hydrocarbons under the low temperature.</title>
        <authorList>
            <person name="Wang Y."/>
            <person name="Chen J."/>
        </authorList>
    </citation>
    <scope>NUCLEOTIDE SEQUENCE [LARGE SCALE GENOMIC DNA]</scope>
    <source>
        <strain evidence="3 5">KB1</strain>
    </source>
</reference>
<dbReference type="RefSeq" id="WP_019747477.1">
    <property type="nucleotide sequence ID" value="NZ_AP018733.1"/>
</dbReference>